<dbReference type="Gene3D" id="1.10.357.40">
    <property type="entry name" value="YbiA-like"/>
    <property type="match status" value="1"/>
</dbReference>
<dbReference type="InterPro" id="IPR037238">
    <property type="entry name" value="YbiA-like_sf"/>
</dbReference>
<comment type="catalytic activity">
    <reaction evidence="1">
        <text>5-amino-6-(5-phospho-D-ribosylamino)uracil + H2O = 5,6-diaminouracil + D-ribose 5-phosphate</text>
        <dbReference type="Rhea" id="RHEA:55020"/>
        <dbReference type="ChEBI" id="CHEBI:15377"/>
        <dbReference type="ChEBI" id="CHEBI:46252"/>
        <dbReference type="ChEBI" id="CHEBI:58453"/>
        <dbReference type="ChEBI" id="CHEBI:78346"/>
    </reaction>
</comment>
<accession>A0ABP7J294</accession>
<evidence type="ECO:0000256" key="1">
    <source>
        <dbReference type="ARBA" id="ARBA00000022"/>
    </source>
</evidence>
<evidence type="ECO:0000313" key="5">
    <source>
        <dbReference type="Proteomes" id="UP001500888"/>
    </source>
</evidence>
<dbReference type="RefSeq" id="WP_425566977.1">
    <property type="nucleotide sequence ID" value="NZ_BAAAZR010000031.1"/>
</dbReference>
<evidence type="ECO:0000259" key="3">
    <source>
        <dbReference type="Pfam" id="PF08719"/>
    </source>
</evidence>
<name>A0ABP7J294_9ACTN</name>
<dbReference type="CDD" id="cd15457">
    <property type="entry name" value="NADAR"/>
    <property type="match status" value="1"/>
</dbReference>
<dbReference type="InterPro" id="IPR012816">
    <property type="entry name" value="NADAR"/>
</dbReference>
<gene>
    <name evidence="4" type="ORF">GCM10022226_61620</name>
</gene>
<dbReference type="EMBL" id="BAAAZR010000031">
    <property type="protein sequence ID" value="GAA3832117.1"/>
    <property type="molecule type" value="Genomic_DNA"/>
</dbReference>
<protein>
    <submittedName>
        <fullName evidence="4">NADAR family protein</fullName>
    </submittedName>
</protein>
<dbReference type="SUPFAM" id="SSF143990">
    <property type="entry name" value="YbiA-like"/>
    <property type="match status" value="1"/>
</dbReference>
<sequence length="175" mass="19443">MTICSPPIRSFAGRYRFLSNFAVVPVTIDSALAGRSVEYPTVEHAFNAAKTTDPLQRAWVAAAATPGEAKARGRRVALRPRWDEVVRYQAMEVALRAKFTCGHDVTTLLVATGRAELIEGNRWCDNHWGDCECSKPRCRDRGRNILGRMLMVLRAIHQGELDPATPLINVRGDTP</sequence>
<comment type="catalytic activity">
    <reaction evidence="2">
        <text>2,5-diamino-6-hydroxy-4-(5-phosphoribosylamino)-pyrimidine + H2O = 2,5,6-triamino-4-hydroxypyrimidine + D-ribose 5-phosphate</text>
        <dbReference type="Rhea" id="RHEA:23436"/>
        <dbReference type="ChEBI" id="CHEBI:15377"/>
        <dbReference type="ChEBI" id="CHEBI:58614"/>
        <dbReference type="ChEBI" id="CHEBI:78346"/>
        <dbReference type="ChEBI" id="CHEBI:137796"/>
    </reaction>
</comment>
<keyword evidence="5" id="KW-1185">Reference proteome</keyword>
<reference evidence="5" key="1">
    <citation type="journal article" date="2019" name="Int. J. Syst. Evol. Microbiol.">
        <title>The Global Catalogue of Microorganisms (GCM) 10K type strain sequencing project: providing services to taxonomists for standard genome sequencing and annotation.</title>
        <authorList>
            <consortium name="The Broad Institute Genomics Platform"/>
            <consortium name="The Broad Institute Genome Sequencing Center for Infectious Disease"/>
            <person name="Wu L."/>
            <person name="Ma J."/>
        </authorList>
    </citation>
    <scope>NUCLEOTIDE SEQUENCE [LARGE SCALE GENOMIC DNA]</scope>
    <source>
        <strain evidence="5">JCM 16908</strain>
    </source>
</reference>
<organism evidence="4 5">
    <name type="scientific">Sphaerisporangium flaviroseum</name>
    <dbReference type="NCBI Taxonomy" id="509199"/>
    <lineage>
        <taxon>Bacteria</taxon>
        <taxon>Bacillati</taxon>
        <taxon>Actinomycetota</taxon>
        <taxon>Actinomycetes</taxon>
        <taxon>Streptosporangiales</taxon>
        <taxon>Streptosporangiaceae</taxon>
        <taxon>Sphaerisporangium</taxon>
    </lineage>
</organism>
<evidence type="ECO:0000313" key="4">
    <source>
        <dbReference type="EMBL" id="GAA3832117.1"/>
    </source>
</evidence>
<comment type="caution">
    <text evidence="4">The sequence shown here is derived from an EMBL/GenBank/DDBJ whole genome shotgun (WGS) entry which is preliminary data.</text>
</comment>
<proteinExistence type="predicted"/>
<dbReference type="Proteomes" id="UP001500888">
    <property type="component" value="Unassembled WGS sequence"/>
</dbReference>
<feature type="domain" description="NADAR" evidence="3">
    <location>
        <begin position="14"/>
        <end position="155"/>
    </location>
</feature>
<dbReference type="Pfam" id="PF08719">
    <property type="entry name" value="NADAR"/>
    <property type="match status" value="1"/>
</dbReference>
<evidence type="ECO:0000256" key="2">
    <source>
        <dbReference type="ARBA" id="ARBA00000751"/>
    </source>
</evidence>